<evidence type="ECO:0000256" key="5">
    <source>
        <dbReference type="ARBA" id="ARBA00022884"/>
    </source>
</evidence>
<feature type="compositionally biased region" description="Basic residues" evidence="11">
    <location>
        <begin position="181"/>
        <end position="191"/>
    </location>
</feature>
<keyword evidence="3" id="KW-0013">ADP-ribosylation</keyword>
<dbReference type="RefSeq" id="YP_002308510.1">
    <property type="nucleotide sequence ID" value="NC_011550.1"/>
</dbReference>
<dbReference type="InterPro" id="IPR037179">
    <property type="entry name" value="Nucleocapsid_C"/>
</dbReference>
<evidence type="ECO:0000259" key="12">
    <source>
        <dbReference type="PROSITE" id="PS51928"/>
    </source>
</evidence>
<keyword evidence="5 10" id="KW-0694">RNA-binding</keyword>
<evidence type="ECO:0000256" key="2">
    <source>
        <dbReference type="ARBA" id="ARBA00022553"/>
    </source>
</evidence>
<keyword evidence="9 10" id="KW-0687">Ribonucleoprotein</keyword>
<dbReference type="InterPro" id="IPR044345">
    <property type="entry name" value="N_prot_N_CoV"/>
</dbReference>
<dbReference type="PROSITE" id="PS51928">
    <property type="entry name" value="COV_N_NTD"/>
    <property type="match status" value="1"/>
</dbReference>
<dbReference type="GeneID" id="7040230"/>
<dbReference type="InterPro" id="IPR001218">
    <property type="entry name" value="Nucleocap_CoV"/>
</dbReference>
<evidence type="ECO:0000256" key="4">
    <source>
        <dbReference type="ARBA" id="ARBA00022844"/>
    </source>
</evidence>
<dbReference type="OrthoDB" id="3036at10239"/>
<dbReference type="SUPFAM" id="SSF103068">
    <property type="entry name" value="Nucleocapsid protein dimerization domain"/>
    <property type="match status" value="1"/>
</dbReference>
<reference evidence="14 15" key="1">
    <citation type="journal article" date="2009" name="J. Virol.">
        <title>Comparative analysis of complete genome sequences of three avian coronaviruses reveals a novel group 3c coronavirus.</title>
        <authorList>
            <person name="Woo P.C."/>
            <person name="Lau S.K."/>
            <person name="Lam C.S."/>
            <person name="Lai K.K."/>
            <person name="Huang Y."/>
            <person name="Lee P."/>
            <person name="Luk G.S."/>
            <person name="Dyrting K.C."/>
            <person name="Chan K.H."/>
            <person name="Yuen K.Y."/>
        </authorList>
    </citation>
    <scope>NUCLEOTIDE SEQUENCE [LARGE SCALE GENOMIC DNA]</scope>
    <source>
        <strain evidence="14">HKU13-3514</strain>
    </source>
</reference>
<protein>
    <submittedName>
        <fullName evidence="14">Nucleocapsid phosphoprotein</fullName>
    </submittedName>
</protein>
<evidence type="ECO:0000256" key="3">
    <source>
        <dbReference type="ARBA" id="ARBA00022765"/>
    </source>
</evidence>
<evidence type="ECO:0000256" key="10">
    <source>
        <dbReference type="PROSITE-ProRule" id="PRU01276"/>
    </source>
</evidence>
<keyword evidence="15" id="KW-1185">Reference proteome</keyword>
<feature type="domain" description="CoV N CTD" evidence="13">
    <location>
        <begin position="177"/>
        <end position="293"/>
    </location>
</feature>
<dbReference type="GO" id="GO:0003723">
    <property type="term" value="F:RNA binding"/>
    <property type="evidence" value="ECO:0007669"/>
    <property type="project" value="UniProtKB-UniRule"/>
</dbReference>
<keyword evidence="7 10" id="KW-0543">Viral nucleoprotein</keyword>
<dbReference type="EMBL" id="FJ376622">
    <property type="protein sequence ID" value="ACJ12066.1"/>
    <property type="molecule type" value="Genomic_RNA"/>
</dbReference>
<keyword evidence="8" id="KW-0804">Transcription</keyword>
<dbReference type="SUPFAM" id="SSF110304">
    <property type="entry name" value="Coronavirus RNA-binding domain"/>
    <property type="match status" value="1"/>
</dbReference>
<evidence type="ECO:0000259" key="13">
    <source>
        <dbReference type="PROSITE" id="PS51929"/>
    </source>
</evidence>
<keyword evidence="6" id="KW-0805">Transcription regulation</keyword>
<evidence type="ECO:0000256" key="9">
    <source>
        <dbReference type="ARBA" id="ARBA00023274"/>
    </source>
</evidence>
<dbReference type="GO" id="GO:0019013">
    <property type="term" value="C:viral nucleocapsid"/>
    <property type="evidence" value="ECO:0007669"/>
    <property type="project" value="UniProtKB-UniRule"/>
</dbReference>
<evidence type="ECO:0000256" key="7">
    <source>
        <dbReference type="ARBA" id="ARBA00023086"/>
    </source>
</evidence>
<feature type="region of interest" description="Disordered" evidence="11">
    <location>
        <begin position="99"/>
        <end position="191"/>
    </location>
</feature>
<accession>B6VDZ1</accession>
<evidence type="ECO:0000256" key="8">
    <source>
        <dbReference type="ARBA" id="ARBA00023163"/>
    </source>
</evidence>
<organism evidence="14 15">
    <name type="scientific">Munia coronavirus HKU13</name>
    <dbReference type="NCBI Taxonomy" id="1297661"/>
    <lineage>
        <taxon>Viruses</taxon>
        <taxon>Riboviria</taxon>
        <taxon>Orthornavirae</taxon>
        <taxon>Pisuviricota</taxon>
        <taxon>Pisoniviricetes</taxon>
        <taxon>Nidovirales</taxon>
        <taxon>Cornidovirineae</taxon>
        <taxon>Coronaviridae</taxon>
        <taxon>Orthocoronavirinae</taxon>
        <taxon>Deltacoronavirus</taxon>
        <taxon>Buldecovirus</taxon>
        <taxon>Deltacoronavirus lonchurae</taxon>
    </lineage>
</organism>
<dbReference type="GO" id="GO:0043657">
    <property type="term" value="C:host cell"/>
    <property type="evidence" value="ECO:0007669"/>
    <property type="project" value="UniProtKB-SubCell"/>
</dbReference>
<feature type="compositionally biased region" description="Basic and acidic residues" evidence="11">
    <location>
        <begin position="320"/>
        <end position="333"/>
    </location>
</feature>
<evidence type="ECO:0000256" key="6">
    <source>
        <dbReference type="ARBA" id="ARBA00023015"/>
    </source>
</evidence>
<gene>
    <name evidence="14" type="primary">N</name>
</gene>
<name>B6VDZ1_9NIDO</name>
<sequence>MATPAVPTTDASWFQVLKAQNKKAIHPQFKGNGVPVNSAIKPAENHGYWLRFARQKPGGAQIPPSYAFYYTGTGPRGNLKYGEYPPNDSKETSRITWVKGPGADTTIKPHVAKRNPNNPKHQLLPLRFPPGDGPAAGFRVDPFNSRGRTMERGNGPRSQSANDRPVQNQPKRRDRSAPAAVRRKTQHQAPKRTLLKGKTISQVFGTRSKAGANVGSADSEKAGMADSRIMTLARFVPGVQELLFAGHLDSNFQQDGALTLTFTYSITVKQDSPDYDRLKDALNTVVNQTYEAPTKPQKVKKPESEQSSKPKQPRKPKTKKAAEADKAPEKDNSADPDQLEWDNAFEFKNSEA</sequence>
<feature type="compositionally biased region" description="Polar residues" evidence="11">
    <location>
        <begin position="156"/>
        <end position="169"/>
    </location>
</feature>
<evidence type="ECO:0000256" key="11">
    <source>
        <dbReference type="SAM" id="MobiDB-lite"/>
    </source>
</evidence>
<comment type="subcellular location">
    <subcellularLocation>
        <location evidence="1">Host cell</location>
    </subcellularLocation>
</comment>
<dbReference type="KEGG" id="vg:7040230"/>
<dbReference type="CDD" id="cd21595">
    <property type="entry name" value="CoV_N-CTD"/>
    <property type="match status" value="1"/>
</dbReference>
<proteinExistence type="predicted"/>
<feature type="region of interest" description="Disordered" evidence="11">
    <location>
        <begin position="288"/>
        <end position="352"/>
    </location>
</feature>
<evidence type="ECO:0000313" key="14">
    <source>
        <dbReference type="EMBL" id="ACJ12066.1"/>
    </source>
</evidence>
<dbReference type="Pfam" id="PF00937">
    <property type="entry name" value="CoV_nucleocap"/>
    <property type="match status" value="1"/>
</dbReference>
<dbReference type="InterPro" id="IPR037195">
    <property type="entry name" value="Nucleocapsid_N"/>
</dbReference>
<keyword evidence="4 10" id="KW-0946">Virion</keyword>
<feature type="domain" description="CoV N NTD" evidence="12">
    <location>
        <begin position="9"/>
        <end position="141"/>
    </location>
</feature>
<evidence type="ECO:0000313" key="15">
    <source>
        <dbReference type="Proteomes" id="UP000103579"/>
    </source>
</evidence>
<keyword evidence="2" id="KW-0597">Phosphoprotein</keyword>
<dbReference type="SMR" id="B6VDZ1"/>
<evidence type="ECO:0000256" key="1">
    <source>
        <dbReference type="ARBA" id="ARBA00004340"/>
    </source>
</evidence>
<dbReference type="Proteomes" id="UP000103579">
    <property type="component" value="Segment"/>
</dbReference>
<dbReference type="PROSITE" id="PS51929">
    <property type="entry name" value="COV_N_CTD"/>
    <property type="match status" value="1"/>
</dbReference>
<dbReference type="CDD" id="cd21554">
    <property type="entry name" value="CoV_N-NTD"/>
    <property type="match status" value="1"/>
</dbReference>
<dbReference type="GO" id="GO:1990904">
    <property type="term" value="C:ribonucleoprotein complex"/>
    <property type="evidence" value="ECO:0007669"/>
    <property type="project" value="UniProtKB-KW"/>
</dbReference>
<dbReference type="InterPro" id="IPR044344">
    <property type="entry name" value="N_prot_C_CoV"/>
</dbReference>